<feature type="transmembrane region" description="Helical" evidence="7">
    <location>
        <begin position="12"/>
        <end position="37"/>
    </location>
</feature>
<name>A0A2V0PLE3_9CHLO</name>
<evidence type="ECO:0000256" key="2">
    <source>
        <dbReference type="ARBA" id="ARBA00007635"/>
    </source>
</evidence>
<evidence type="ECO:0000256" key="1">
    <source>
        <dbReference type="ARBA" id="ARBA00004141"/>
    </source>
</evidence>
<organism evidence="9 10">
    <name type="scientific">Raphidocelis subcapitata</name>
    <dbReference type="NCBI Taxonomy" id="307507"/>
    <lineage>
        <taxon>Eukaryota</taxon>
        <taxon>Viridiplantae</taxon>
        <taxon>Chlorophyta</taxon>
        <taxon>core chlorophytes</taxon>
        <taxon>Chlorophyceae</taxon>
        <taxon>CS clade</taxon>
        <taxon>Sphaeropleales</taxon>
        <taxon>Selenastraceae</taxon>
        <taxon>Raphidocelis</taxon>
    </lineage>
</organism>
<keyword evidence="10" id="KW-1185">Reference proteome</keyword>
<protein>
    <recommendedName>
        <fullName evidence="8">EamA domain-containing protein</fullName>
    </recommendedName>
</protein>
<dbReference type="InParanoid" id="A0A2V0PLE3"/>
<evidence type="ECO:0000259" key="8">
    <source>
        <dbReference type="Pfam" id="PF00892"/>
    </source>
</evidence>
<keyword evidence="5 7" id="KW-0472">Membrane</keyword>
<feature type="compositionally biased region" description="Gly residues" evidence="6">
    <location>
        <begin position="310"/>
        <end position="332"/>
    </location>
</feature>
<comment type="caution">
    <text evidence="9">The sequence shown here is derived from an EMBL/GenBank/DDBJ whole genome shotgun (WGS) entry which is preliminary data.</text>
</comment>
<dbReference type="Proteomes" id="UP000247498">
    <property type="component" value="Unassembled WGS sequence"/>
</dbReference>
<dbReference type="EMBL" id="BDRX01000109">
    <property type="protein sequence ID" value="GBF97845.1"/>
    <property type="molecule type" value="Genomic_DNA"/>
</dbReference>
<dbReference type="InterPro" id="IPR000620">
    <property type="entry name" value="EamA_dom"/>
</dbReference>
<comment type="subcellular location">
    <subcellularLocation>
        <location evidence="1">Membrane</location>
        <topology evidence="1">Multi-pass membrane protein</topology>
    </subcellularLocation>
</comment>
<evidence type="ECO:0000256" key="5">
    <source>
        <dbReference type="ARBA" id="ARBA00023136"/>
    </source>
</evidence>
<evidence type="ECO:0000256" key="3">
    <source>
        <dbReference type="ARBA" id="ARBA00022692"/>
    </source>
</evidence>
<evidence type="ECO:0000256" key="6">
    <source>
        <dbReference type="SAM" id="MobiDB-lite"/>
    </source>
</evidence>
<dbReference type="AlphaFoldDB" id="A0A2V0PLE3"/>
<keyword evidence="3 7" id="KW-0812">Transmembrane</keyword>
<feature type="domain" description="EamA" evidence="8">
    <location>
        <begin position="173"/>
        <end position="306"/>
    </location>
</feature>
<dbReference type="FunCoup" id="A0A2V0PLE3">
    <property type="interactions" value="672"/>
</dbReference>
<dbReference type="SUPFAM" id="SSF103481">
    <property type="entry name" value="Multidrug resistance efflux transporter EmrE"/>
    <property type="match status" value="2"/>
</dbReference>
<dbReference type="GO" id="GO:0016020">
    <property type="term" value="C:membrane"/>
    <property type="evidence" value="ECO:0007669"/>
    <property type="project" value="InterPro"/>
</dbReference>
<feature type="domain" description="EamA" evidence="8">
    <location>
        <begin position="16"/>
        <end position="149"/>
    </location>
</feature>
<feature type="transmembrane region" description="Helical" evidence="7">
    <location>
        <begin position="204"/>
        <end position="223"/>
    </location>
</feature>
<comment type="similarity">
    <text evidence="2">Belongs to the drug/metabolite transporter (DMT) superfamily. Plant drug/metabolite exporter (P-DME) (TC 2.A.7.4) family.</text>
</comment>
<accession>A0A2V0PLE3</accession>
<feature type="transmembrane region" description="Helical" evidence="7">
    <location>
        <begin position="135"/>
        <end position="153"/>
    </location>
</feature>
<dbReference type="Gene3D" id="1.10.3730.20">
    <property type="match status" value="2"/>
</dbReference>
<dbReference type="InterPro" id="IPR037185">
    <property type="entry name" value="EmrE-like"/>
</dbReference>
<evidence type="ECO:0000313" key="9">
    <source>
        <dbReference type="EMBL" id="GBF97845.1"/>
    </source>
</evidence>
<dbReference type="Pfam" id="PF00892">
    <property type="entry name" value="EamA"/>
    <property type="match status" value="2"/>
</dbReference>
<dbReference type="PANTHER" id="PTHR22911:SF6">
    <property type="entry name" value="SOLUTE CARRIER FAMILY 35 MEMBER G1"/>
    <property type="match status" value="1"/>
</dbReference>
<evidence type="ECO:0000256" key="4">
    <source>
        <dbReference type="ARBA" id="ARBA00022989"/>
    </source>
</evidence>
<feature type="transmembrane region" description="Helical" evidence="7">
    <location>
        <begin position="49"/>
        <end position="69"/>
    </location>
</feature>
<feature type="transmembrane region" description="Helical" evidence="7">
    <location>
        <begin position="81"/>
        <end position="102"/>
    </location>
</feature>
<reference evidence="9 10" key="1">
    <citation type="journal article" date="2018" name="Sci. Rep.">
        <title>Raphidocelis subcapitata (=Pseudokirchneriella subcapitata) provides an insight into genome evolution and environmental adaptations in the Sphaeropleales.</title>
        <authorList>
            <person name="Suzuki S."/>
            <person name="Yamaguchi H."/>
            <person name="Nakajima N."/>
            <person name="Kawachi M."/>
        </authorList>
    </citation>
    <scope>NUCLEOTIDE SEQUENCE [LARGE SCALE GENOMIC DNA]</scope>
    <source>
        <strain evidence="9 10">NIES-35</strain>
    </source>
</reference>
<keyword evidence="4 7" id="KW-1133">Transmembrane helix</keyword>
<evidence type="ECO:0000313" key="10">
    <source>
        <dbReference type="Proteomes" id="UP000247498"/>
    </source>
</evidence>
<proteinExistence type="inferred from homology"/>
<dbReference type="OrthoDB" id="306876at2759"/>
<gene>
    <name evidence="9" type="ORF">Rsub_11195</name>
</gene>
<feature type="transmembrane region" description="Helical" evidence="7">
    <location>
        <begin position="264"/>
        <end position="283"/>
    </location>
</feature>
<sequence length="384" mass="38274">MASAALPRARDAFWDSGIATGLAAPALFSLGGVMIKALHGRIPVLEICLFRSAIAWAGSVALSAATGASPMWGHRRNAAMLVLRGVAGTLSIACNYTAINLIPFGDAVALGMCKPCFVALCAYLLLGERLGPSRCAGLAVSLAGVLFVARPPFLFDGGGGGGGGGGWSHARTIGTLGALGHSTFAAGVAYAIRRIGKSEAAVTVALAFHSCTLVLSTPLAASWPEPAVLPTHREAWCLCVIAAASFTAQIFLTRSFQLLPAARASALSFTSVVFAMALGWLVFAERPAATSVAGSVVILAGVLLTTRGEGGGGGGGGGGGKDSDESGGGKAGADGRAGDEEAPLLDAQPPPRRGEGQPGVALGVLAEAPAEAPAAAGADAARKH</sequence>
<dbReference type="PANTHER" id="PTHR22911">
    <property type="entry name" value="ACYL-MALONYL CONDENSING ENZYME-RELATED"/>
    <property type="match status" value="1"/>
</dbReference>
<feature type="region of interest" description="Disordered" evidence="6">
    <location>
        <begin position="310"/>
        <end position="366"/>
    </location>
</feature>
<feature type="transmembrane region" description="Helical" evidence="7">
    <location>
        <begin position="108"/>
        <end position="126"/>
    </location>
</feature>
<feature type="transmembrane region" description="Helical" evidence="7">
    <location>
        <begin position="173"/>
        <end position="192"/>
    </location>
</feature>
<evidence type="ECO:0000256" key="7">
    <source>
        <dbReference type="SAM" id="Phobius"/>
    </source>
</evidence>